<keyword evidence="3" id="KW-0963">Cytoplasm</keyword>
<evidence type="ECO:0000259" key="6">
    <source>
        <dbReference type="Pfam" id="PF15780"/>
    </source>
</evidence>
<sequence length="992" mass="105323">MGRVQGVGVGTMSGRWGLWALVVGLLAGCADRERASMADGRLTATPGGIDFERVAVFDGREAAVTLRNVGRSRIEVSDVWVEGPEGQYVASFAHEGPHSLQPGSECGMKVRFAPLEPGTLPATLVIRSDAKREPILRIPLRGAGVDAWARVSPRKLDFGRIEAESSKTLTVTLENPTDLPVEVSARLVGQDKDEFTTATVTVGANERRELPLTFNPVKVGRKSVALAVAPCRGCADVPVQVVAEALDRAVVAEPPELDFGGVPIDKDKRLMARIHNISTEPMTVSQLELAGTDASFSHAAAADFPLVLQPGEVREWELRYSPGHMGPAEDTARFHVVSKRNPVTPVSLMGHGGAAELCVSPVAHDFGAQPLGSKTTVVVNIKNCGSENGGPLKLTSLEFQPDPSGPGQFTTSPLATPYTLAPGQEVNLKVFYEPTREGDATGALMLTTNAFNAGTVQLDFHGTAERHAPCDLAITPLAVNFGTVPPNRGSVLGVKVENRGYDLCAVKNIRLRDDGGGVFRMPGRELDGLIIHPGNWFSFQVAFNAPASGGSFLGSVQLEQADPANPLVLVPLQAHSQSACLVPTPRFVDFGIGRRDCPPAPRQVNYINACASPITVSGVRLGAGTTDSEFHIRSVPAPLPRLLQPGEAFTTEVEYYAQVTGMNLSPLFVDSSDLPEPLLVSLVGESSERVDKTDTFVQQDGAKVDVLFVVDNTASMVEEQPRFINALPAFVSTALDKKVDLHVAVTTTGIKAESNSCPGGAQGGESGRFFPVDNSRQRILTHQTPDLANKLQGNAQVGQCASVEQGFEAVRRALSDPLVSGADDPRTPAPNDGNAGFLRDEAALVVVFVGDEDDHSPDSVDTYVRFLQNKKGEFQPQRMTIYAIAPTEAACATAGGVGTRYAEAATRTGGEVVSVCAADYAPLLRNVANKAFSPQDRFPLSELPDPGSVSVRVNGSPVTTGWSYDGTTNSVLFSPGPAPGARVEIAYRRACQ</sequence>
<dbReference type="STRING" id="394096.DB31_4332"/>
<dbReference type="GO" id="GO:0015631">
    <property type="term" value="F:tubulin binding"/>
    <property type="evidence" value="ECO:0007669"/>
    <property type="project" value="TreeGrafter"/>
</dbReference>
<dbReference type="InterPro" id="IPR013783">
    <property type="entry name" value="Ig-like_fold"/>
</dbReference>
<keyword evidence="9" id="KW-1185">Reference proteome</keyword>
<evidence type="ECO:0000313" key="9">
    <source>
        <dbReference type="Proteomes" id="UP000028725"/>
    </source>
</evidence>
<dbReference type="PANTHER" id="PTHR46348:SF1">
    <property type="entry name" value="DELETED IN LUNG AND ESOPHAGEAL CANCER PROTEIN 1"/>
    <property type="match status" value="1"/>
</dbReference>
<keyword evidence="5" id="KW-0966">Cell projection</keyword>
<feature type="domain" description="Abnormal spindle-like microcephaly-associated protein ASH" evidence="6">
    <location>
        <begin position="48"/>
        <end position="130"/>
    </location>
</feature>
<dbReference type="InterPro" id="IPR031549">
    <property type="entry name" value="ASH"/>
</dbReference>
<evidence type="ECO:0000256" key="3">
    <source>
        <dbReference type="ARBA" id="ARBA00022490"/>
    </source>
</evidence>
<evidence type="ECO:0000256" key="2">
    <source>
        <dbReference type="ARBA" id="ARBA00004496"/>
    </source>
</evidence>
<dbReference type="AlphaFoldDB" id="A0A085W3G3"/>
<evidence type="ECO:0000256" key="1">
    <source>
        <dbReference type="ARBA" id="ARBA00004138"/>
    </source>
</evidence>
<evidence type="ECO:0000259" key="7">
    <source>
        <dbReference type="Pfam" id="PF22544"/>
    </source>
</evidence>
<dbReference type="GO" id="GO:0008285">
    <property type="term" value="P:negative regulation of cell population proliferation"/>
    <property type="evidence" value="ECO:0007669"/>
    <property type="project" value="InterPro"/>
</dbReference>
<dbReference type="GO" id="GO:0005737">
    <property type="term" value="C:cytoplasm"/>
    <property type="evidence" value="ECO:0007669"/>
    <property type="project" value="TreeGrafter"/>
</dbReference>
<reference evidence="8 9" key="1">
    <citation type="submission" date="2014-04" db="EMBL/GenBank/DDBJ databases">
        <title>Genome assembly of Hyalangium minutum DSM 14724.</title>
        <authorList>
            <person name="Sharma G."/>
            <person name="Subramanian S."/>
        </authorList>
    </citation>
    <scope>NUCLEOTIDE SEQUENCE [LARGE SCALE GENOMIC DNA]</scope>
    <source>
        <strain evidence="8 9">DSM 14724</strain>
    </source>
</reference>
<feature type="domain" description="HYDIN/VesB/CFA65-like Ig-like" evidence="7">
    <location>
        <begin position="357"/>
        <end position="462"/>
    </location>
</feature>
<comment type="subcellular location">
    <subcellularLocation>
        <location evidence="1">Cell projection</location>
        <location evidence="1">Cilium</location>
    </subcellularLocation>
    <subcellularLocation>
        <location evidence="2">Cytoplasm</location>
    </subcellularLocation>
</comment>
<gene>
    <name evidence="8" type="ORF">DB31_4332</name>
</gene>
<dbReference type="EMBL" id="JMCB01000023">
    <property type="protein sequence ID" value="KFE62226.1"/>
    <property type="molecule type" value="Genomic_DNA"/>
</dbReference>
<evidence type="ECO:0000256" key="4">
    <source>
        <dbReference type="ARBA" id="ARBA00023069"/>
    </source>
</evidence>
<keyword evidence="4" id="KW-0969">Cilium</keyword>
<dbReference type="PATRIC" id="fig|394096.3.peg.8065"/>
<proteinExistence type="predicted"/>
<dbReference type="Proteomes" id="UP000028725">
    <property type="component" value="Unassembled WGS sequence"/>
</dbReference>
<name>A0A085W3G3_9BACT</name>
<evidence type="ECO:0000256" key="5">
    <source>
        <dbReference type="ARBA" id="ARBA00023273"/>
    </source>
</evidence>
<accession>A0A085W3G3</accession>
<dbReference type="Pfam" id="PF22544">
    <property type="entry name" value="HYDIN_VesB_CFA65-like_Ig"/>
    <property type="match status" value="1"/>
</dbReference>
<dbReference type="PANTHER" id="PTHR46348">
    <property type="entry name" value="DELETED IN LUNG AND ESOPHAGEAL CANCER PROTEIN 1"/>
    <property type="match status" value="1"/>
</dbReference>
<dbReference type="InterPro" id="IPR053879">
    <property type="entry name" value="HYDIN_VesB_CFA65-like_Ig"/>
</dbReference>
<dbReference type="InterPro" id="IPR033304">
    <property type="entry name" value="DLEC1"/>
</dbReference>
<dbReference type="NCBIfam" id="NF012200">
    <property type="entry name" value="choice_anch_D"/>
    <property type="match status" value="3"/>
</dbReference>
<dbReference type="Gene3D" id="2.60.40.10">
    <property type="entry name" value="Immunoglobulins"/>
    <property type="match status" value="5"/>
</dbReference>
<evidence type="ECO:0000313" key="8">
    <source>
        <dbReference type="EMBL" id="KFE62226.1"/>
    </source>
</evidence>
<dbReference type="Pfam" id="PF15780">
    <property type="entry name" value="ASH"/>
    <property type="match status" value="1"/>
</dbReference>
<protein>
    <submittedName>
        <fullName evidence="8">Uncharacterized protein</fullName>
    </submittedName>
</protein>
<dbReference type="PROSITE" id="PS51257">
    <property type="entry name" value="PROKAR_LIPOPROTEIN"/>
    <property type="match status" value="1"/>
</dbReference>
<comment type="caution">
    <text evidence="8">The sequence shown here is derived from an EMBL/GenBank/DDBJ whole genome shotgun (WGS) entry which is preliminary data.</text>
</comment>
<organism evidence="8 9">
    <name type="scientific">Hyalangium minutum</name>
    <dbReference type="NCBI Taxonomy" id="394096"/>
    <lineage>
        <taxon>Bacteria</taxon>
        <taxon>Pseudomonadati</taxon>
        <taxon>Myxococcota</taxon>
        <taxon>Myxococcia</taxon>
        <taxon>Myxococcales</taxon>
        <taxon>Cystobacterineae</taxon>
        <taxon>Archangiaceae</taxon>
        <taxon>Hyalangium</taxon>
    </lineage>
</organism>